<evidence type="ECO:0000259" key="2">
    <source>
        <dbReference type="SMART" id="SM00454"/>
    </source>
</evidence>
<dbReference type="AlphaFoldDB" id="A0AAU9J7E9"/>
<sequence>MEKRSILKEEFQSNSIAIRARLKSVQEKLSVFKQYNAPFKADISDIAIKEDEISRCPSTDSTLLSILKPNTNNPSVNRKKNNDTEYNEKFICRTEKKNKAGDGDKMTQFLKSLDLEKFQEVFQKQMVTFHDLKFLTREDLADMKIPIGPRNRILRALGKGVSNSSSGTPSHCLTENNDNYEIKPQFFSKPSTPTQKHVTISDQSPRASNYNNILRPEVENFLNELNTLKARKPPLSSRPIPNSHEKSQLLLNRYKK</sequence>
<comment type="caution">
    <text evidence="3">The sequence shown here is derived from an EMBL/GenBank/DDBJ whole genome shotgun (WGS) entry which is preliminary data.</text>
</comment>
<feature type="compositionally biased region" description="Polar residues" evidence="1">
    <location>
        <begin position="188"/>
        <end position="211"/>
    </location>
</feature>
<organism evidence="3 4">
    <name type="scientific">Blepharisma stoltei</name>
    <dbReference type="NCBI Taxonomy" id="1481888"/>
    <lineage>
        <taxon>Eukaryota</taxon>
        <taxon>Sar</taxon>
        <taxon>Alveolata</taxon>
        <taxon>Ciliophora</taxon>
        <taxon>Postciliodesmatophora</taxon>
        <taxon>Heterotrichea</taxon>
        <taxon>Heterotrichida</taxon>
        <taxon>Blepharismidae</taxon>
        <taxon>Blepharisma</taxon>
    </lineage>
</organism>
<evidence type="ECO:0000256" key="1">
    <source>
        <dbReference type="SAM" id="MobiDB-lite"/>
    </source>
</evidence>
<dbReference type="InterPro" id="IPR001660">
    <property type="entry name" value="SAM"/>
</dbReference>
<dbReference type="SMART" id="SM00454">
    <property type="entry name" value="SAM"/>
    <property type="match status" value="1"/>
</dbReference>
<dbReference type="Gene3D" id="1.10.150.50">
    <property type="entry name" value="Transcription Factor, Ets-1"/>
    <property type="match status" value="1"/>
</dbReference>
<evidence type="ECO:0000313" key="3">
    <source>
        <dbReference type="EMBL" id="CAG9319888.1"/>
    </source>
</evidence>
<accession>A0AAU9J7E9</accession>
<name>A0AAU9J7E9_9CILI</name>
<evidence type="ECO:0000313" key="4">
    <source>
        <dbReference type="Proteomes" id="UP001162131"/>
    </source>
</evidence>
<feature type="region of interest" description="Disordered" evidence="1">
    <location>
        <begin position="231"/>
        <end position="256"/>
    </location>
</feature>
<dbReference type="SUPFAM" id="SSF47769">
    <property type="entry name" value="SAM/Pointed domain"/>
    <property type="match status" value="1"/>
</dbReference>
<feature type="domain" description="SAM" evidence="2">
    <location>
        <begin position="98"/>
        <end position="163"/>
    </location>
</feature>
<proteinExistence type="predicted"/>
<keyword evidence="4" id="KW-1185">Reference proteome</keyword>
<gene>
    <name evidence="3" type="ORF">BSTOLATCC_MIC25133</name>
</gene>
<dbReference type="InterPro" id="IPR013761">
    <property type="entry name" value="SAM/pointed_sf"/>
</dbReference>
<dbReference type="EMBL" id="CAJZBQ010000024">
    <property type="protein sequence ID" value="CAG9319888.1"/>
    <property type="molecule type" value="Genomic_DNA"/>
</dbReference>
<reference evidence="3" key="1">
    <citation type="submission" date="2021-09" db="EMBL/GenBank/DDBJ databases">
        <authorList>
            <consortium name="AG Swart"/>
            <person name="Singh M."/>
            <person name="Singh A."/>
            <person name="Seah K."/>
            <person name="Emmerich C."/>
        </authorList>
    </citation>
    <scope>NUCLEOTIDE SEQUENCE</scope>
    <source>
        <strain evidence="3">ATCC30299</strain>
    </source>
</reference>
<protein>
    <recommendedName>
        <fullName evidence="2">SAM domain-containing protein</fullName>
    </recommendedName>
</protein>
<dbReference type="Pfam" id="PF00536">
    <property type="entry name" value="SAM_1"/>
    <property type="match status" value="1"/>
</dbReference>
<dbReference type="CDD" id="cd09487">
    <property type="entry name" value="SAM_superfamily"/>
    <property type="match status" value="1"/>
</dbReference>
<dbReference type="Proteomes" id="UP001162131">
    <property type="component" value="Unassembled WGS sequence"/>
</dbReference>
<feature type="region of interest" description="Disordered" evidence="1">
    <location>
        <begin position="186"/>
        <end position="211"/>
    </location>
</feature>